<keyword evidence="9" id="KW-0482">Metalloprotease</keyword>
<keyword evidence="8" id="KW-0378">Hydrolase</keyword>
<dbReference type="PATRIC" id="fig|52689.4.peg.2220"/>
<dbReference type="Gene3D" id="3.40.1830.10">
    <property type="entry name" value="Thermophilic metalloprotease (M29)"/>
    <property type="match status" value="1"/>
</dbReference>
<proteinExistence type="inferred from homology"/>
<dbReference type="InterPro" id="IPR052170">
    <property type="entry name" value="M29_Exopeptidase"/>
</dbReference>
<dbReference type="STRING" id="52689.AKG39_14225"/>
<comment type="cofactor">
    <cofactor evidence="2">
        <name>Mg(2+)</name>
        <dbReference type="ChEBI" id="CHEBI:18420"/>
    </cofactor>
</comment>
<evidence type="ECO:0000256" key="9">
    <source>
        <dbReference type="ARBA" id="ARBA00023049"/>
    </source>
</evidence>
<reference evidence="11" key="1">
    <citation type="submission" date="2015-07" db="EMBL/GenBank/DDBJ databases">
        <title>Draft genome sequence of Acetobacterium bakii DSM 8293, a potential psychrophilic chemical producer through syngas fermentation.</title>
        <authorList>
            <person name="Song Y."/>
            <person name="Hwang S."/>
            <person name="Cho B.-K."/>
        </authorList>
    </citation>
    <scope>NUCLEOTIDE SEQUENCE [LARGE SCALE GENOMIC DNA]</scope>
    <source>
        <strain evidence="11">DSM 8239</strain>
    </source>
</reference>
<evidence type="ECO:0000256" key="1">
    <source>
        <dbReference type="ARBA" id="ARBA00001941"/>
    </source>
</evidence>
<accession>A0A0L6TXP2</accession>
<dbReference type="InterPro" id="IPR000787">
    <property type="entry name" value="Peptidase_M29"/>
</dbReference>
<evidence type="ECO:0000313" key="10">
    <source>
        <dbReference type="EMBL" id="KNZ41049.1"/>
    </source>
</evidence>
<comment type="cofactor">
    <cofactor evidence="1">
        <name>Co(2+)</name>
        <dbReference type="ChEBI" id="CHEBI:48828"/>
    </cofactor>
</comment>
<comment type="cofactor">
    <cofactor evidence="3">
        <name>Zn(2+)</name>
        <dbReference type="ChEBI" id="CHEBI:29105"/>
    </cofactor>
</comment>
<dbReference type="AlphaFoldDB" id="A0A0L6TXP2"/>
<sequence length="369" mass="41489">MRDQRLIKYAHTLVNYSLYVKENEWVVIRGSELAMPLIKECFREILKAGAHPSILLIPEGISEIMLKEGSDDQLSFNSPVMMEAYSKADKILTILGDHNLKSLTGIPSERITLQRRAGAPVTKIFHDRVAQEQMDWTLCLYPTHSGAQEAGMSLDDYENFVFSGCLLDTPDPVASWKKIHDDQQSMVDYLNKRTDYQIIANDTNLTLSTESRTWINSDGHHNFPSGEVFTAPVKESVNGTIRFSFPGIYSGQEIEDIQLTFENGRVTKATAKRGEDLLRALIETDEGSHFAGEFAIGTNYGIKKFTKNMLFDEKIGGTIHLALGSSYPQCGPVNDSLLHWDMLCDMKNGGEIYADGELFYKDGHFLKNQ</sequence>
<dbReference type="RefSeq" id="WP_050741069.1">
    <property type="nucleotide sequence ID" value="NZ_LGYO01000038.1"/>
</dbReference>
<dbReference type="GO" id="GO:0004177">
    <property type="term" value="F:aminopeptidase activity"/>
    <property type="evidence" value="ECO:0007669"/>
    <property type="project" value="UniProtKB-KW"/>
</dbReference>
<keyword evidence="6" id="KW-0645">Protease</keyword>
<evidence type="ECO:0000313" key="11">
    <source>
        <dbReference type="Proteomes" id="UP000036873"/>
    </source>
</evidence>
<evidence type="ECO:0000256" key="7">
    <source>
        <dbReference type="ARBA" id="ARBA00022723"/>
    </source>
</evidence>
<dbReference type="Proteomes" id="UP000036873">
    <property type="component" value="Unassembled WGS sequence"/>
</dbReference>
<comment type="caution">
    <text evidence="10">The sequence shown here is derived from an EMBL/GenBank/DDBJ whole genome shotgun (WGS) entry which is preliminary data.</text>
</comment>
<dbReference type="GO" id="GO:0006508">
    <property type="term" value="P:proteolysis"/>
    <property type="evidence" value="ECO:0007669"/>
    <property type="project" value="UniProtKB-KW"/>
</dbReference>
<protein>
    <submittedName>
        <fullName evidence="10">Peptidase M29</fullName>
    </submittedName>
</protein>
<gene>
    <name evidence="10" type="ORF">AKG39_14225</name>
</gene>
<evidence type="ECO:0000256" key="4">
    <source>
        <dbReference type="ARBA" id="ARBA00008236"/>
    </source>
</evidence>
<keyword evidence="7" id="KW-0479">Metal-binding</keyword>
<dbReference type="GO" id="GO:0046872">
    <property type="term" value="F:metal ion binding"/>
    <property type="evidence" value="ECO:0007669"/>
    <property type="project" value="UniProtKB-KW"/>
</dbReference>
<keyword evidence="5" id="KW-0031">Aminopeptidase</keyword>
<dbReference type="EMBL" id="LGYO01000038">
    <property type="protein sequence ID" value="KNZ41049.1"/>
    <property type="molecule type" value="Genomic_DNA"/>
</dbReference>
<dbReference type="InterPro" id="IPR035097">
    <property type="entry name" value="M29_N-terminal"/>
</dbReference>
<dbReference type="Pfam" id="PF02073">
    <property type="entry name" value="Peptidase_M29"/>
    <property type="match status" value="1"/>
</dbReference>
<name>A0A0L6TXP2_9FIRM</name>
<comment type="similarity">
    <text evidence="4">Belongs to the peptidase M29 family.</text>
</comment>
<dbReference type="OrthoDB" id="9803993at2"/>
<evidence type="ECO:0000256" key="6">
    <source>
        <dbReference type="ARBA" id="ARBA00022670"/>
    </source>
</evidence>
<evidence type="ECO:0000256" key="2">
    <source>
        <dbReference type="ARBA" id="ARBA00001946"/>
    </source>
</evidence>
<dbReference type="SUPFAM" id="SSF144052">
    <property type="entry name" value="Thermophilic metalloprotease-like"/>
    <property type="match status" value="1"/>
</dbReference>
<evidence type="ECO:0000256" key="5">
    <source>
        <dbReference type="ARBA" id="ARBA00022438"/>
    </source>
</evidence>
<evidence type="ECO:0000256" key="3">
    <source>
        <dbReference type="ARBA" id="ARBA00001947"/>
    </source>
</evidence>
<dbReference type="PANTHER" id="PTHR34448">
    <property type="entry name" value="AMINOPEPTIDASE"/>
    <property type="match status" value="1"/>
</dbReference>
<organism evidence="10 11">
    <name type="scientific">Acetobacterium bakii</name>
    <dbReference type="NCBI Taxonomy" id="52689"/>
    <lineage>
        <taxon>Bacteria</taxon>
        <taxon>Bacillati</taxon>
        <taxon>Bacillota</taxon>
        <taxon>Clostridia</taxon>
        <taxon>Eubacteriales</taxon>
        <taxon>Eubacteriaceae</taxon>
        <taxon>Acetobacterium</taxon>
    </lineage>
</organism>
<keyword evidence="11" id="KW-1185">Reference proteome</keyword>
<dbReference type="GO" id="GO:0008237">
    <property type="term" value="F:metallopeptidase activity"/>
    <property type="evidence" value="ECO:0007669"/>
    <property type="project" value="UniProtKB-KW"/>
</dbReference>
<evidence type="ECO:0000256" key="8">
    <source>
        <dbReference type="ARBA" id="ARBA00022801"/>
    </source>
</evidence>
<dbReference type="PANTHER" id="PTHR34448:SF1">
    <property type="entry name" value="BLL6088 PROTEIN"/>
    <property type="match status" value="1"/>
</dbReference>